<evidence type="ECO:0000313" key="6">
    <source>
        <dbReference type="EMBL" id="OAJ69101.1"/>
    </source>
</evidence>
<evidence type="ECO:0000256" key="4">
    <source>
        <dbReference type="ARBA" id="ARBA00023163"/>
    </source>
</evidence>
<evidence type="ECO:0000256" key="1">
    <source>
        <dbReference type="ARBA" id="ARBA00009437"/>
    </source>
</evidence>
<comment type="caution">
    <text evidence="6">The sequence shown here is derived from an EMBL/GenBank/DDBJ whole genome shotgun (WGS) entry which is preliminary data.</text>
</comment>
<dbReference type="GO" id="GO:0003677">
    <property type="term" value="F:DNA binding"/>
    <property type="evidence" value="ECO:0007669"/>
    <property type="project" value="UniProtKB-KW"/>
</dbReference>
<dbReference type="InterPro" id="IPR036388">
    <property type="entry name" value="WH-like_DNA-bd_sf"/>
</dbReference>
<dbReference type="PANTHER" id="PTHR30118:SF15">
    <property type="entry name" value="TRANSCRIPTIONAL REGULATORY PROTEIN"/>
    <property type="match status" value="1"/>
</dbReference>
<dbReference type="PROSITE" id="PS50931">
    <property type="entry name" value="HTH_LYSR"/>
    <property type="match status" value="1"/>
</dbReference>
<evidence type="ECO:0000313" key="7">
    <source>
        <dbReference type="Proteomes" id="UP000077786"/>
    </source>
</evidence>
<dbReference type="SUPFAM" id="SSF53850">
    <property type="entry name" value="Periplasmic binding protein-like II"/>
    <property type="match status" value="1"/>
</dbReference>
<dbReference type="Gene3D" id="3.40.190.10">
    <property type="entry name" value="Periplasmic binding protein-like II"/>
    <property type="match status" value="2"/>
</dbReference>
<evidence type="ECO:0000259" key="5">
    <source>
        <dbReference type="PROSITE" id="PS50931"/>
    </source>
</evidence>
<dbReference type="SUPFAM" id="SSF46785">
    <property type="entry name" value="Winged helix' DNA-binding domain"/>
    <property type="match status" value="1"/>
</dbReference>
<dbReference type="InterPro" id="IPR036390">
    <property type="entry name" value="WH_DNA-bd_sf"/>
</dbReference>
<dbReference type="Pfam" id="PF00126">
    <property type="entry name" value="HTH_1"/>
    <property type="match status" value="1"/>
</dbReference>
<dbReference type="Pfam" id="PF03466">
    <property type="entry name" value="LysR_substrate"/>
    <property type="match status" value="1"/>
</dbReference>
<dbReference type="Gene3D" id="1.10.10.10">
    <property type="entry name" value="Winged helix-like DNA-binding domain superfamily/Winged helix DNA-binding domain"/>
    <property type="match status" value="1"/>
</dbReference>
<organism evidence="6 7">
    <name type="scientific">Gluconobacter cerinus</name>
    <dbReference type="NCBI Taxonomy" id="38307"/>
    <lineage>
        <taxon>Bacteria</taxon>
        <taxon>Pseudomonadati</taxon>
        <taxon>Pseudomonadota</taxon>
        <taxon>Alphaproteobacteria</taxon>
        <taxon>Acetobacterales</taxon>
        <taxon>Acetobacteraceae</taxon>
        <taxon>Gluconobacter</taxon>
    </lineage>
</organism>
<evidence type="ECO:0000256" key="3">
    <source>
        <dbReference type="ARBA" id="ARBA00023125"/>
    </source>
</evidence>
<keyword evidence="3" id="KW-0238">DNA-binding</keyword>
<feature type="domain" description="HTH lysR-type" evidence="5">
    <location>
        <begin position="4"/>
        <end position="61"/>
    </location>
</feature>
<dbReference type="PATRIC" id="fig|38307.3.peg.159"/>
<dbReference type="RefSeq" id="WP_064272984.1">
    <property type="nucleotide sequence ID" value="NZ_LUTU01000002.1"/>
</dbReference>
<dbReference type="InterPro" id="IPR000847">
    <property type="entry name" value="LysR_HTH_N"/>
</dbReference>
<comment type="similarity">
    <text evidence="1">Belongs to the LysR transcriptional regulatory family.</text>
</comment>
<dbReference type="CDD" id="cd08460">
    <property type="entry name" value="PBP2_DntR_like_1"/>
    <property type="match status" value="1"/>
</dbReference>
<name>A0A1B6VPF2_9PROT</name>
<reference evidence="6 7" key="1">
    <citation type="submission" date="2016-03" db="EMBL/GenBank/DDBJ databases">
        <title>Draft genome sequence of Gluconobacter cerinus strain CECT 9110.</title>
        <authorList>
            <person name="Sainz F."/>
            <person name="Mas A."/>
            <person name="Torija M.J."/>
        </authorList>
    </citation>
    <scope>NUCLEOTIDE SEQUENCE [LARGE SCALE GENOMIC DNA]</scope>
    <source>
        <strain evidence="6 7">CECT 9110</strain>
    </source>
</reference>
<dbReference type="PANTHER" id="PTHR30118">
    <property type="entry name" value="HTH-TYPE TRANSCRIPTIONAL REGULATOR LEUO-RELATED"/>
    <property type="match status" value="1"/>
</dbReference>
<dbReference type="InterPro" id="IPR005119">
    <property type="entry name" value="LysR_subst-bd"/>
</dbReference>
<keyword evidence="2" id="KW-0805">Transcription regulation</keyword>
<dbReference type="EMBL" id="LUTU01000002">
    <property type="protein sequence ID" value="OAJ69101.1"/>
    <property type="molecule type" value="Genomic_DNA"/>
</dbReference>
<dbReference type="InterPro" id="IPR050389">
    <property type="entry name" value="LysR-type_TF"/>
</dbReference>
<sequence>MENLDLNLLTALDVLLDEASVTGAARRLGLSPSAMSRTLTRLRSTIGDPLLVRAGRHLVPTPYAVDIRERVRVLTHDVQDVLRPRHGELDLKALDRTFTLRANEGFLNVAAAPLVTAIMKKAPRVRLQFAPKPDKNALPLREGRIDLEIGVRGASAPEIRSRLLFRDTFVGVARIGHSLFVHGDINVARYAACCHVVASRRGTFRGPVDDALEQLGYQRTVSVVVPGFPDALEIARQSDLVTNVPRSCLANLTDDFARGANLRLFQLPVKTPGIAISVMWHPRMDADPAHRWFRDTVRAVCREFLAC</sequence>
<dbReference type="GO" id="GO:0003700">
    <property type="term" value="F:DNA-binding transcription factor activity"/>
    <property type="evidence" value="ECO:0007669"/>
    <property type="project" value="InterPro"/>
</dbReference>
<dbReference type="AlphaFoldDB" id="A0A1B6VPF2"/>
<gene>
    <name evidence="6" type="ORF">A0123_00155</name>
</gene>
<keyword evidence="4" id="KW-0804">Transcription</keyword>
<evidence type="ECO:0000256" key="2">
    <source>
        <dbReference type="ARBA" id="ARBA00023015"/>
    </source>
</evidence>
<proteinExistence type="inferred from homology"/>
<protein>
    <submittedName>
        <fullName evidence="6">LysR family transcriptional regulator</fullName>
    </submittedName>
</protein>
<dbReference type="Proteomes" id="UP000077786">
    <property type="component" value="Unassembled WGS sequence"/>
</dbReference>
<accession>A0A1B6VPF2</accession>
<dbReference type="OrthoDB" id="9774011at2"/>